<evidence type="ECO:0000259" key="1">
    <source>
        <dbReference type="Pfam" id="PF07714"/>
    </source>
</evidence>
<protein>
    <submittedName>
        <fullName evidence="3">Uncharacterized protein</fullName>
    </submittedName>
</protein>
<dbReference type="InterPro" id="IPR011009">
    <property type="entry name" value="Kinase-like_dom_sf"/>
</dbReference>
<dbReference type="InterPro" id="IPR036537">
    <property type="entry name" value="Adaptor_Cbl_N_dom_sf"/>
</dbReference>
<reference evidence="3" key="3">
    <citation type="submission" date="2025-09" db="UniProtKB">
        <authorList>
            <consortium name="Ensembl"/>
        </authorList>
    </citation>
    <scope>IDENTIFICATION</scope>
</reference>
<dbReference type="STRING" id="51511.ENSCSAVP00000005245"/>
<dbReference type="InterPro" id="IPR054000">
    <property type="entry name" value="MLKL_N"/>
</dbReference>
<dbReference type="GO" id="GO:0007166">
    <property type="term" value="P:cell surface receptor signaling pathway"/>
    <property type="evidence" value="ECO:0007669"/>
    <property type="project" value="InterPro"/>
</dbReference>
<name>H2YIU6_CIOSA</name>
<dbReference type="OMA" id="QVECQRT"/>
<dbReference type="AlphaFoldDB" id="H2YIU6"/>
<evidence type="ECO:0000259" key="2">
    <source>
        <dbReference type="Pfam" id="PF22215"/>
    </source>
</evidence>
<dbReference type="CDD" id="cd21037">
    <property type="entry name" value="MLKL_NTD"/>
    <property type="match status" value="1"/>
</dbReference>
<dbReference type="Gene3D" id="1.20.930.20">
    <property type="entry name" value="Adaptor protein Cbl, N-terminal domain"/>
    <property type="match status" value="1"/>
</dbReference>
<sequence length="253" mass="29304">MALEIVACVFKVSTKIYATVDEVQANKKRCLRLSERIRCLVAPLRELVRQTDGDGAVYKESLIDLVRTLEEARQFLSTFVKEKSVLRRVHDVCYAKRVKEKFEFLNERLNSLVPALTFGLQVECQRTVQKTFSVETRLAEDTKDESNDLKAIQQLLNSLGMPSFQYIRSSELRGRRLMKAGRLYTFYTAQYRLAPVVLKKPRFDFTSVRREQFFTDAKNMLQFNSENVVRVFGVCVDSCQSYFVVTELMTRGS</sequence>
<dbReference type="Pfam" id="PF22215">
    <property type="entry name" value="MLKL_N"/>
    <property type="match status" value="1"/>
</dbReference>
<reference evidence="3" key="2">
    <citation type="submission" date="2025-08" db="UniProtKB">
        <authorList>
            <consortium name="Ensembl"/>
        </authorList>
    </citation>
    <scope>IDENTIFICATION</scope>
</reference>
<organism evidence="3 4">
    <name type="scientific">Ciona savignyi</name>
    <name type="common">Pacific transparent sea squirt</name>
    <dbReference type="NCBI Taxonomy" id="51511"/>
    <lineage>
        <taxon>Eukaryota</taxon>
        <taxon>Metazoa</taxon>
        <taxon>Chordata</taxon>
        <taxon>Tunicata</taxon>
        <taxon>Ascidiacea</taxon>
        <taxon>Phlebobranchia</taxon>
        <taxon>Cionidae</taxon>
        <taxon>Ciona</taxon>
    </lineage>
</organism>
<accession>H2YIU6</accession>
<dbReference type="SUPFAM" id="SSF56112">
    <property type="entry name" value="Protein kinase-like (PK-like)"/>
    <property type="match status" value="1"/>
</dbReference>
<dbReference type="Pfam" id="PF07714">
    <property type="entry name" value="PK_Tyr_Ser-Thr"/>
    <property type="match status" value="1"/>
</dbReference>
<dbReference type="Proteomes" id="UP000007875">
    <property type="component" value="Unassembled WGS sequence"/>
</dbReference>
<feature type="domain" description="Serine-threonine/tyrosine-protein kinase catalytic" evidence="1">
    <location>
        <begin position="192"/>
        <end position="253"/>
    </location>
</feature>
<evidence type="ECO:0000313" key="3">
    <source>
        <dbReference type="Ensembl" id="ENSCSAVP00000005245.1"/>
    </source>
</evidence>
<dbReference type="GO" id="GO:0004672">
    <property type="term" value="F:protein kinase activity"/>
    <property type="evidence" value="ECO:0007669"/>
    <property type="project" value="InterPro"/>
</dbReference>
<dbReference type="InParanoid" id="H2YIU6"/>
<keyword evidence="4" id="KW-1185">Reference proteome</keyword>
<dbReference type="InterPro" id="IPR059179">
    <property type="entry name" value="MLKL-like_MCAfunc"/>
</dbReference>
<feature type="domain" description="Mixed lineage kinase" evidence="2">
    <location>
        <begin position="9"/>
        <end position="148"/>
    </location>
</feature>
<evidence type="ECO:0000313" key="4">
    <source>
        <dbReference type="Proteomes" id="UP000007875"/>
    </source>
</evidence>
<proteinExistence type="predicted"/>
<dbReference type="InterPro" id="IPR001245">
    <property type="entry name" value="Ser-Thr/Tyr_kinase_cat_dom"/>
</dbReference>
<reference evidence="4" key="1">
    <citation type="submission" date="2003-08" db="EMBL/GenBank/DDBJ databases">
        <authorList>
            <person name="Birren B."/>
            <person name="Nusbaum C."/>
            <person name="Abebe A."/>
            <person name="Abouelleil A."/>
            <person name="Adekoya E."/>
            <person name="Ait-zahra M."/>
            <person name="Allen N."/>
            <person name="Allen T."/>
            <person name="An P."/>
            <person name="Anderson M."/>
            <person name="Anderson S."/>
            <person name="Arachchi H."/>
            <person name="Armbruster J."/>
            <person name="Bachantsang P."/>
            <person name="Baldwin J."/>
            <person name="Barry A."/>
            <person name="Bayul T."/>
            <person name="Blitshsteyn B."/>
            <person name="Bloom T."/>
            <person name="Blye J."/>
            <person name="Boguslavskiy L."/>
            <person name="Borowsky M."/>
            <person name="Boukhgalter B."/>
            <person name="Brunache A."/>
            <person name="Butler J."/>
            <person name="Calixte N."/>
            <person name="Calvo S."/>
            <person name="Camarata J."/>
            <person name="Campo K."/>
            <person name="Chang J."/>
            <person name="Cheshatsang Y."/>
            <person name="Citroen M."/>
            <person name="Collymore A."/>
            <person name="Considine T."/>
            <person name="Cook A."/>
            <person name="Cooke P."/>
            <person name="Corum B."/>
            <person name="Cuomo C."/>
            <person name="David R."/>
            <person name="Dawoe T."/>
            <person name="Degray S."/>
            <person name="Dodge S."/>
            <person name="Dooley K."/>
            <person name="Dorje P."/>
            <person name="Dorjee K."/>
            <person name="Dorris L."/>
            <person name="Duffey N."/>
            <person name="Dupes A."/>
            <person name="Elkins T."/>
            <person name="Engels R."/>
            <person name="Erickson J."/>
            <person name="Farina A."/>
            <person name="Faro S."/>
            <person name="Ferreira P."/>
            <person name="Fischer H."/>
            <person name="Fitzgerald M."/>
            <person name="Foley K."/>
            <person name="Gage D."/>
            <person name="Galagan J."/>
            <person name="Gearin G."/>
            <person name="Gnerre S."/>
            <person name="Gnirke A."/>
            <person name="Goyette A."/>
            <person name="Graham J."/>
            <person name="Grandbois E."/>
            <person name="Gyaltsen K."/>
            <person name="Hafez N."/>
            <person name="Hagopian D."/>
            <person name="Hagos B."/>
            <person name="Hall J."/>
            <person name="Hatcher B."/>
            <person name="Heller A."/>
            <person name="Higgins H."/>
            <person name="Honan T."/>
            <person name="Horn A."/>
            <person name="Houde N."/>
            <person name="Hughes L."/>
            <person name="Hulme W."/>
            <person name="Husby E."/>
            <person name="Iliev I."/>
            <person name="Jaffe D."/>
            <person name="Jones C."/>
            <person name="Kamal M."/>
            <person name="Kamat A."/>
            <person name="Kamvysselis M."/>
            <person name="Karlsson E."/>
            <person name="Kells C."/>
            <person name="Kieu A."/>
            <person name="Kisner P."/>
            <person name="Kodira C."/>
            <person name="Kulbokas E."/>
            <person name="Labutti K."/>
            <person name="Lama D."/>
            <person name="Landers T."/>
            <person name="Leger J."/>
            <person name="Levine S."/>
            <person name="Lewis D."/>
            <person name="Lewis T."/>
            <person name="Lindblad-toh K."/>
            <person name="Liu X."/>
            <person name="Lokyitsang T."/>
            <person name="Lokyitsang Y."/>
            <person name="Lucien O."/>
            <person name="Lui A."/>
            <person name="Ma L.J."/>
            <person name="Mabbitt R."/>
            <person name="Macdonald J."/>
            <person name="Maclean C."/>
            <person name="Major J."/>
            <person name="Manning J."/>
            <person name="Marabella R."/>
            <person name="Maru K."/>
            <person name="Matthews C."/>
            <person name="Mauceli E."/>
            <person name="Mccarthy M."/>
            <person name="Mcdonough S."/>
            <person name="Mcghee T."/>
            <person name="Meldrim J."/>
            <person name="Meneus L."/>
            <person name="Mesirov J."/>
            <person name="Mihalev A."/>
            <person name="Mihova T."/>
            <person name="Mikkelsen T."/>
            <person name="Mlenga V."/>
            <person name="Moru K."/>
            <person name="Mozes J."/>
            <person name="Mulrain L."/>
            <person name="Munson G."/>
            <person name="Naylor J."/>
            <person name="Newes C."/>
            <person name="Nguyen C."/>
            <person name="Nguyen N."/>
            <person name="Nguyen T."/>
            <person name="Nicol R."/>
            <person name="Nielsen C."/>
            <person name="Nizzari M."/>
            <person name="Norbu C."/>
            <person name="Norbu N."/>
            <person name="O'donnell P."/>
            <person name="Okoawo O."/>
            <person name="O'leary S."/>
            <person name="Omotosho B."/>
            <person name="O'neill K."/>
            <person name="Osman S."/>
            <person name="Parker S."/>
            <person name="Perrin D."/>
            <person name="Phunkhang P."/>
            <person name="Piqani B."/>
            <person name="Purcell S."/>
            <person name="Rachupka T."/>
            <person name="Ramasamy U."/>
            <person name="Rameau R."/>
            <person name="Ray V."/>
            <person name="Raymond C."/>
            <person name="Retta R."/>
            <person name="Richardson S."/>
            <person name="Rise C."/>
            <person name="Rodriguez J."/>
            <person name="Rogers J."/>
            <person name="Rogov P."/>
            <person name="Rutman M."/>
            <person name="Schupbach R."/>
            <person name="Seaman C."/>
            <person name="Settipalli S."/>
            <person name="Sharpe T."/>
            <person name="Sheridan J."/>
            <person name="Sherpa N."/>
            <person name="Shi J."/>
            <person name="Smirnov S."/>
            <person name="Smith C."/>
            <person name="Sougnez C."/>
            <person name="Spencer B."/>
            <person name="Stalker J."/>
            <person name="Stange-thomann N."/>
            <person name="Stavropoulos S."/>
            <person name="Stetson K."/>
            <person name="Stone C."/>
            <person name="Stone S."/>
            <person name="Stubbs M."/>
            <person name="Talamas J."/>
            <person name="Tchuinga P."/>
            <person name="Tenzing P."/>
            <person name="Tesfaye S."/>
            <person name="Theodore J."/>
            <person name="Thoulutsang Y."/>
            <person name="Topham K."/>
            <person name="Towey S."/>
            <person name="Tsamla T."/>
            <person name="Tsomo N."/>
            <person name="Vallee D."/>
            <person name="Vassiliev H."/>
            <person name="Venkataraman V."/>
            <person name="Vinson J."/>
            <person name="Vo A."/>
            <person name="Wade C."/>
            <person name="Wang S."/>
            <person name="Wangchuk T."/>
            <person name="Wangdi T."/>
            <person name="Whittaker C."/>
            <person name="Wilkinson J."/>
            <person name="Wu Y."/>
            <person name="Wyman D."/>
            <person name="Yadav S."/>
            <person name="Yang S."/>
            <person name="Yang X."/>
            <person name="Yeager S."/>
            <person name="Yee E."/>
            <person name="Young G."/>
            <person name="Zainoun J."/>
            <person name="Zembeck L."/>
            <person name="Zimmer A."/>
            <person name="Zody M."/>
            <person name="Lander E."/>
        </authorList>
    </citation>
    <scope>NUCLEOTIDE SEQUENCE [LARGE SCALE GENOMIC DNA]</scope>
</reference>
<dbReference type="HOGENOM" id="CLU_1100579_0_0_1"/>
<dbReference type="Gene3D" id="3.30.200.20">
    <property type="entry name" value="Phosphorylase Kinase, domain 1"/>
    <property type="match status" value="1"/>
</dbReference>
<dbReference type="Ensembl" id="ENSCSAVT00000005316.1">
    <property type="protein sequence ID" value="ENSCSAVP00000005245.1"/>
    <property type="gene ID" value="ENSCSAVG00000003125.1"/>
</dbReference>